<proteinExistence type="predicted"/>
<dbReference type="ExpressionAtlas" id="A0A2K3LLI4">
    <property type="expression patterns" value="baseline"/>
</dbReference>
<dbReference type="PANTHER" id="PTHR31485:SF7">
    <property type="entry name" value="PEPTIDYL SERINE ALPHA-GALACTOSYLTRANSFERASE"/>
    <property type="match status" value="1"/>
</dbReference>
<name>A0A2K3LLI4_TRIPR</name>
<evidence type="ECO:0000256" key="6">
    <source>
        <dbReference type="ARBA" id="ARBA00023136"/>
    </source>
</evidence>
<evidence type="ECO:0000256" key="4">
    <source>
        <dbReference type="ARBA" id="ARBA00022692"/>
    </source>
</evidence>
<comment type="caution">
    <text evidence="9">The sequence shown here is derived from an EMBL/GenBank/DDBJ whole genome shotgun (WGS) entry which is preliminary data.</text>
</comment>
<keyword evidence="4" id="KW-0812">Transmembrane</keyword>
<dbReference type="AlphaFoldDB" id="A0A2K3LLI4"/>
<dbReference type="Pfam" id="PF23452">
    <property type="entry name" value="HPAT"/>
    <property type="match status" value="1"/>
</dbReference>
<gene>
    <name evidence="9" type="ORF">L195_g035386</name>
</gene>
<evidence type="ECO:0000256" key="1">
    <source>
        <dbReference type="ARBA" id="ARBA00004167"/>
    </source>
</evidence>
<evidence type="ECO:0000313" key="9">
    <source>
        <dbReference type="EMBL" id="PNX79400.1"/>
    </source>
</evidence>
<evidence type="ECO:0000313" key="10">
    <source>
        <dbReference type="Proteomes" id="UP000236291"/>
    </source>
</evidence>
<evidence type="ECO:0000256" key="3">
    <source>
        <dbReference type="ARBA" id="ARBA00022679"/>
    </source>
</evidence>
<evidence type="ECO:0000256" key="5">
    <source>
        <dbReference type="ARBA" id="ARBA00022989"/>
    </source>
</evidence>
<dbReference type="InterPro" id="IPR044845">
    <property type="entry name" value="HPAT/SRGT1-like"/>
</dbReference>
<feature type="domain" description="Hydroxyproline O-arabinosyltransferase-like" evidence="8">
    <location>
        <begin position="1"/>
        <end position="200"/>
    </location>
</feature>
<feature type="region of interest" description="Disordered" evidence="7">
    <location>
        <begin position="237"/>
        <end position="261"/>
    </location>
</feature>
<dbReference type="InterPro" id="IPR056508">
    <property type="entry name" value="HPAT-like"/>
</dbReference>
<comment type="subcellular location">
    <subcellularLocation>
        <location evidence="1">Membrane</location>
        <topology evidence="1">Single-pass membrane protein</topology>
    </subcellularLocation>
</comment>
<reference evidence="9 10" key="2">
    <citation type="journal article" date="2017" name="Front. Plant Sci.">
        <title>Gene Classification and Mining of Molecular Markers Useful in Red Clover (Trifolium pratense) Breeding.</title>
        <authorList>
            <person name="Istvanek J."/>
            <person name="Dluhosova J."/>
            <person name="Dluhos P."/>
            <person name="Patkova L."/>
            <person name="Nedelnik J."/>
            <person name="Repkova J."/>
        </authorList>
    </citation>
    <scope>NUCLEOTIDE SEQUENCE [LARGE SCALE GENOMIC DNA]</scope>
    <source>
        <strain evidence="10">cv. Tatra</strain>
        <tissue evidence="9">Young leaves</tissue>
    </source>
</reference>
<evidence type="ECO:0000259" key="8">
    <source>
        <dbReference type="Pfam" id="PF23452"/>
    </source>
</evidence>
<feature type="non-terminal residue" evidence="9">
    <location>
        <position position="1"/>
    </location>
</feature>
<feature type="compositionally biased region" description="Basic and acidic residues" evidence="7">
    <location>
        <begin position="247"/>
        <end position="261"/>
    </location>
</feature>
<dbReference type="EMBL" id="ASHM01035919">
    <property type="protein sequence ID" value="PNX79400.1"/>
    <property type="molecule type" value="Genomic_DNA"/>
</dbReference>
<sequence>YPAINKPAAVLHWLNHANIDAEFIVILDADMIMRGPITPWEFKAAKGRPVSTPYDYLIGCDNELAKLHTSHPEACDKVGGVIIMHIDDLRKFALLWLHKTEEVRADRTHYSKNITGDTYESGWISEMYGYSFGAAELKLRHTINKEIMIYPGYIFEPSINYRVFHYGLQFSVGNWSFDKAEWRETDLVNKCWAKFPEPPDPSTLDHDDEKSLKQNLLSIECIKTLNEALNLHHERRGCNRGSSLSTSKEDTTEGSVIKEEE</sequence>
<reference evidence="9 10" key="1">
    <citation type="journal article" date="2014" name="Am. J. Bot.">
        <title>Genome assembly and annotation for red clover (Trifolium pratense; Fabaceae).</title>
        <authorList>
            <person name="Istvanek J."/>
            <person name="Jaros M."/>
            <person name="Krenek A."/>
            <person name="Repkova J."/>
        </authorList>
    </citation>
    <scope>NUCLEOTIDE SEQUENCE [LARGE SCALE GENOMIC DNA]</scope>
    <source>
        <strain evidence="10">cv. Tatra</strain>
        <tissue evidence="9">Young leaves</tissue>
    </source>
</reference>
<dbReference type="PANTHER" id="PTHR31485">
    <property type="entry name" value="PEPTIDYL SERINE ALPHA-GALACTOSYLTRANSFERASE"/>
    <property type="match status" value="1"/>
</dbReference>
<dbReference type="Proteomes" id="UP000236291">
    <property type="component" value="Unassembled WGS sequence"/>
</dbReference>
<protein>
    <submittedName>
        <fullName evidence="9">Peptidyl serine alpha-galactosyltransferase</fullName>
    </submittedName>
</protein>
<organism evidence="9 10">
    <name type="scientific">Trifolium pratense</name>
    <name type="common">Red clover</name>
    <dbReference type="NCBI Taxonomy" id="57577"/>
    <lineage>
        <taxon>Eukaryota</taxon>
        <taxon>Viridiplantae</taxon>
        <taxon>Streptophyta</taxon>
        <taxon>Embryophyta</taxon>
        <taxon>Tracheophyta</taxon>
        <taxon>Spermatophyta</taxon>
        <taxon>Magnoliopsida</taxon>
        <taxon>eudicotyledons</taxon>
        <taxon>Gunneridae</taxon>
        <taxon>Pentapetalae</taxon>
        <taxon>rosids</taxon>
        <taxon>fabids</taxon>
        <taxon>Fabales</taxon>
        <taxon>Fabaceae</taxon>
        <taxon>Papilionoideae</taxon>
        <taxon>50 kb inversion clade</taxon>
        <taxon>NPAAA clade</taxon>
        <taxon>Hologalegina</taxon>
        <taxon>IRL clade</taxon>
        <taxon>Trifolieae</taxon>
        <taxon>Trifolium</taxon>
    </lineage>
</organism>
<keyword evidence="6" id="KW-0472">Membrane</keyword>
<dbReference type="STRING" id="57577.A0A2K3LLI4"/>
<evidence type="ECO:0000256" key="7">
    <source>
        <dbReference type="SAM" id="MobiDB-lite"/>
    </source>
</evidence>
<dbReference type="GO" id="GO:0016757">
    <property type="term" value="F:glycosyltransferase activity"/>
    <property type="evidence" value="ECO:0007669"/>
    <property type="project" value="UniProtKB-KW"/>
</dbReference>
<keyword evidence="2 9" id="KW-0328">Glycosyltransferase</keyword>
<dbReference type="GO" id="GO:0016020">
    <property type="term" value="C:membrane"/>
    <property type="evidence" value="ECO:0007669"/>
    <property type="project" value="UniProtKB-SubCell"/>
</dbReference>
<keyword evidence="5" id="KW-1133">Transmembrane helix</keyword>
<accession>A0A2K3LLI4</accession>
<evidence type="ECO:0000256" key="2">
    <source>
        <dbReference type="ARBA" id="ARBA00022676"/>
    </source>
</evidence>
<keyword evidence="3 9" id="KW-0808">Transferase</keyword>